<dbReference type="AlphaFoldDB" id="A0A0N4ZS09"/>
<evidence type="ECO:0000313" key="4">
    <source>
        <dbReference type="WBParaSite" id="PTRK_0001129100.1"/>
    </source>
</evidence>
<protein>
    <submittedName>
        <fullName evidence="4">Ricin B-type lectin domain-containing protein</fullName>
    </submittedName>
</protein>
<keyword evidence="1" id="KW-0732">Signal</keyword>
<feature type="chain" id="PRO_5005892143" evidence="1">
    <location>
        <begin position="22"/>
        <end position="189"/>
    </location>
</feature>
<evidence type="ECO:0000259" key="2">
    <source>
        <dbReference type="Pfam" id="PF23003"/>
    </source>
</evidence>
<evidence type="ECO:0000313" key="3">
    <source>
        <dbReference type="Proteomes" id="UP000038045"/>
    </source>
</evidence>
<proteinExistence type="predicted"/>
<keyword evidence="3" id="KW-1185">Reference proteome</keyword>
<accession>A0A0N4ZS09</accession>
<dbReference type="Pfam" id="PF23003">
    <property type="entry name" value="Fn1_2"/>
    <property type="match status" value="1"/>
</dbReference>
<feature type="signal peptide" evidence="1">
    <location>
        <begin position="1"/>
        <end position="21"/>
    </location>
</feature>
<reference evidence="4" key="1">
    <citation type="submission" date="2017-02" db="UniProtKB">
        <authorList>
            <consortium name="WormBaseParasite"/>
        </authorList>
    </citation>
    <scope>IDENTIFICATION</scope>
</reference>
<feature type="domain" description="Abnormal cell migration protein 18-like fibronectin type I" evidence="2">
    <location>
        <begin position="77"/>
        <end position="137"/>
    </location>
</feature>
<dbReference type="Proteomes" id="UP000038045">
    <property type="component" value="Unplaced"/>
</dbReference>
<name>A0A0N4ZS09_PARTI</name>
<organism evidence="3 4">
    <name type="scientific">Parastrongyloides trichosuri</name>
    <name type="common">Possum-specific nematode worm</name>
    <dbReference type="NCBI Taxonomy" id="131310"/>
    <lineage>
        <taxon>Eukaryota</taxon>
        <taxon>Metazoa</taxon>
        <taxon>Ecdysozoa</taxon>
        <taxon>Nematoda</taxon>
        <taxon>Chromadorea</taxon>
        <taxon>Rhabditida</taxon>
        <taxon>Tylenchina</taxon>
        <taxon>Panagrolaimomorpha</taxon>
        <taxon>Strongyloidoidea</taxon>
        <taxon>Strongyloididae</taxon>
        <taxon>Parastrongyloides</taxon>
    </lineage>
</organism>
<dbReference type="InterPro" id="IPR055119">
    <property type="entry name" value="Mig18_Fn1"/>
</dbReference>
<sequence>MLKDYFISLLFLSFIITIFKCEKIKFKSPKHPNIIKLEDCVVGDTFVINHLLYECHRWEILAKGYKIIGCVPSNHPNGTIIDIGQKYKDLFFNYNCSRNNNIVTFKATNCIFRNVSMAIGSKRQQGLIRNECLSDDNILYMKETRVLHDHCDRKIAVEDCPGIGEGIIYSKYGRGREVAFNVFNRKVIT</sequence>
<evidence type="ECO:0000256" key="1">
    <source>
        <dbReference type="SAM" id="SignalP"/>
    </source>
</evidence>
<dbReference type="WBParaSite" id="PTRK_0001129100.1">
    <property type="protein sequence ID" value="PTRK_0001129100.1"/>
    <property type="gene ID" value="PTRK_0001129100"/>
</dbReference>